<evidence type="ECO:0000313" key="5">
    <source>
        <dbReference type="Proteomes" id="UP000093366"/>
    </source>
</evidence>
<dbReference type="Pfam" id="PF13505">
    <property type="entry name" value="OMP_b-brl"/>
    <property type="match status" value="1"/>
</dbReference>
<reference evidence="5" key="1">
    <citation type="submission" date="2016-07" db="EMBL/GenBank/DDBJ databases">
        <authorList>
            <person name="Florea S."/>
            <person name="Webb J.S."/>
            <person name="Jaromczyk J."/>
            <person name="Schardl C.L."/>
        </authorList>
    </citation>
    <scope>NUCLEOTIDE SEQUENCE [LARGE SCALE GENOMIC DNA]</scope>
    <source>
        <strain evidence="5">IPB1</strain>
    </source>
</reference>
<accession>A0A1C0TTM6</accession>
<comment type="caution">
    <text evidence="4">The sequence shown here is derived from an EMBL/GenBank/DDBJ whole genome shotgun (WGS) entry which is preliminary data.</text>
</comment>
<dbReference type="SUPFAM" id="SSF56925">
    <property type="entry name" value="OMPA-like"/>
    <property type="match status" value="1"/>
</dbReference>
<feature type="domain" description="Outer membrane protein beta-barrel" evidence="3">
    <location>
        <begin position="10"/>
        <end position="201"/>
    </location>
</feature>
<gene>
    <name evidence="4" type="ORF">A7985_00990</name>
</gene>
<dbReference type="InterPro" id="IPR027385">
    <property type="entry name" value="Beta-barrel_OMP"/>
</dbReference>
<protein>
    <recommendedName>
        <fullName evidence="3">Outer membrane protein beta-barrel domain-containing protein</fullName>
    </recommendedName>
</protein>
<evidence type="ECO:0000259" key="3">
    <source>
        <dbReference type="Pfam" id="PF13505"/>
    </source>
</evidence>
<dbReference type="Proteomes" id="UP000093366">
    <property type="component" value="Unassembled WGS sequence"/>
</dbReference>
<name>A0A1C0TTM6_9GAMM</name>
<dbReference type="AlphaFoldDB" id="A0A1C0TTM6"/>
<organism evidence="4 5">
    <name type="scientific">Pseudoalteromonas luteoviolacea</name>
    <dbReference type="NCBI Taxonomy" id="43657"/>
    <lineage>
        <taxon>Bacteria</taxon>
        <taxon>Pseudomonadati</taxon>
        <taxon>Pseudomonadota</taxon>
        <taxon>Gammaproteobacteria</taxon>
        <taxon>Alteromonadales</taxon>
        <taxon>Pseudoalteromonadaceae</taxon>
        <taxon>Pseudoalteromonas</taxon>
    </lineage>
</organism>
<keyword evidence="1 2" id="KW-0732">Signal</keyword>
<evidence type="ECO:0000256" key="2">
    <source>
        <dbReference type="SAM" id="SignalP"/>
    </source>
</evidence>
<dbReference type="RefSeq" id="WP_065788586.1">
    <property type="nucleotide sequence ID" value="NZ_JAGJED010000003.1"/>
</dbReference>
<feature type="chain" id="PRO_5008646408" description="Outer membrane protein beta-barrel domain-containing protein" evidence="2">
    <location>
        <begin position="23"/>
        <end position="201"/>
    </location>
</feature>
<proteinExistence type="predicted"/>
<dbReference type="EMBL" id="MAUJ01000001">
    <property type="protein sequence ID" value="OCQ22574.1"/>
    <property type="molecule type" value="Genomic_DNA"/>
</dbReference>
<dbReference type="InterPro" id="IPR011250">
    <property type="entry name" value="OMP/PagP_B-barrel"/>
</dbReference>
<dbReference type="OrthoDB" id="6386495at2"/>
<feature type="signal peptide" evidence="2">
    <location>
        <begin position="1"/>
        <end position="22"/>
    </location>
</feature>
<evidence type="ECO:0000256" key="1">
    <source>
        <dbReference type="ARBA" id="ARBA00022729"/>
    </source>
</evidence>
<dbReference type="Gene3D" id="2.40.160.20">
    <property type="match status" value="1"/>
</dbReference>
<evidence type="ECO:0000313" key="4">
    <source>
        <dbReference type="EMBL" id="OCQ22574.1"/>
    </source>
</evidence>
<sequence length="201" mass="22735">MNKILPLSILSLSTFFASVVQANDESDNGFYTGAFYNSQSISIFSNDRDFKVAGFVGGYQFNKYFSVESRYGKGISGYDNSIFIESYDYKEDINYQISLSAKAAYYFTDDFKVYGMLGYTDTELKIATVAGTYIDDVFQGYRAAKIYKDVSGLSYGIGISYAFNDQFAVFLDHQRLPDFDVGRPEVSYRWDSTTLGVTYSF</sequence>